<evidence type="ECO:0000313" key="4">
    <source>
        <dbReference type="Proteomes" id="UP001061958"/>
    </source>
</evidence>
<dbReference type="OrthoDB" id="10251073at2759"/>
<dbReference type="InterPro" id="IPR036885">
    <property type="entry name" value="SWIB_MDM2_dom_sf"/>
</dbReference>
<evidence type="ECO:0000256" key="1">
    <source>
        <dbReference type="SAM" id="MobiDB-lite"/>
    </source>
</evidence>
<dbReference type="PROSITE" id="PS51925">
    <property type="entry name" value="SWIB_MDM2"/>
    <property type="match status" value="2"/>
</dbReference>
<dbReference type="PANTHER" id="PTHR13844">
    <property type="entry name" value="SWI/SNF-RELATED MATRIX-ASSOCIATED ACTIN-DEPENDENT REGULATOR OF CHROMATIN SUBFAMILY D"/>
    <property type="match status" value="1"/>
</dbReference>
<sequence length="289" mass="33614">MSTFQQTVQDILLTKLPILLQKHDWETLTIRKLTHLLLTEVETTEEELLPLVRQSVVQLLQDPNPSVVPLDQAKSFFTGLRKPLKIDKRLQEILQCGAILPRTQIVKYLNQYIKDHNLQDPEQKNKILLDDALRSLFGVESATFFSLNKLISPFLTIPEEEEQELVNQYMKEHWKEALLATEESKMKRKQQDKEQPDKGARSHRGESLQRPLKLSHLLSQICGAEYLSRSQVVKKIWEYIKLHNLQKASDKRMISCDALLKQLFDGKEEINSFHISKYLSPHLQKLNGD</sequence>
<dbReference type="InterPro" id="IPR019835">
    <property type="entry name" value="SWIB_domain"/>
</dbReference>
<dbReference type="Gene3D" id="1.10.245.10">
    <property type="entry name" value="SWIB/MDM2 domain"/>
    <property type="match status" value="2"/>
</dbReference>
<dbReference type="EMBL" id="BQMJ01000060">
    <property type="protein sequence ID" value="GJQ14802.1"/>
    <property type="molecule type" value="Genomic_DNA"/>
</dbReference>
<evidence type="ECO:0000259" key="2">
    <source>
        <dbReference type="PROSITE" id="PS51925"/>
    </source>
</evidence>
<dbReference type="AlphaFoldDB" id="A0A9C7Q3Z2"/>
<evidence type="ECO:0000313" key="3">
    <source>
        <dbReference type="EMBL" id="GJQ14802.1"/>
    </source>
</evidence>
<gene>
    <name evidence="3" type="ORF">GpartN1_g6593.t1</name>
</gene>
<reference evidence="3" key="1">
    <citation type="journal article" date="2022" name="Proc. Natl. Acad. Sci. U.S.A.">
        <title>Life cycle and functional genomics of the unicellular red alga Galdieria for elucidating algal and plant evolution and industrial use.</title>
        <authorList>
            <person name="Hirooka S."/>
            <person name="Itabashi T."/>
            <person name="Ichinose T.M."/>
            <person name="Onuma R."/>
            <person name="Fujiwara T."/>
            <person name="Yamashita S."/>
            <person name="Jong L.W."/>
            <person name="Tomita R."/>
            <person name="Iwane A.H."/>
            <person name="Miyagishima S.Y."/>
        </authorList>
    </citation>
    <scope>NUCLEOTIDE SEQUENCE</scope>
    <source>
        <strain evidence="3">NBRC 102759</strain>
    </source>
</reference>
<feature type="compositionally biased region" description="Basic and acidic residues" evidence="1">
    <location>
        <begin position="183"/>
        <end position="207"/>
    </location>
</feature>
<dbReference type="CDD" id="cd10567">
    <property type="entry name" value="SWIB-MDM2_like"/>
    <property type="match status" value="2"/>
</dbReference>
<keyword evidence="4" id="KW-1185">Reference proteome</keyword>
<name>A0A9C7Q3Z2_9RHOD</name>
<dbReference type="SUPFAM" id="SSF47592">
    <property type="entry name" value="SWIB/MDM2 domain"/>
    <property type="match status" value="2"/>
</dbReference>
<feature type="domain" description="DM2" evidence="2">
    <location>
        <begin position="207"/>
        <end position="285"/>
    </location>
</feature>
<accession>A0A9C7Q3Z2</accession>
<organism evidence="3 4">
    <name type="scientific">Galdieria partita</name>
    <dbReference type="NCBI Taxonomy" id="83374"/>
    <lineage>
        <taxon>Eukaryota</taxon>
        <taxon>Rhodophyta</taxon>
        <taxon>Bangiophyceae</taxon>
        <taxon>Galdieriales</taxon>
        <taxon>Galdieriaceae</taxon>
        <taxon>Galdieria</taxon>
    </lineage>
</organism>
<dbReference type="Proteomes" id="UP001061958">
    <property type="component" value="Unassembled WGS sequence"/>
</dbReference>
<proteinExistence type="predicted"/>
<feature type="region of interest" description="Disordered" evidence="1">
    <location>
        <begin position="183"/>
        <end position="208"/>
    </location>
</feature>
<feature type="domain" description="DM2" evidence="2">
    <location>
        <begin position="79"/>
        <end position="157"/>
    </location>
</feature>
<dbReference type="SMART" id="SM00151">
    <property type="entry name" value="SWIB"/>
    <property type="match status" value="2"/>
</dbReference>
<reference evidence="3" key="2">
    <citation type="submission" date="2022-01" db="EMBL/GenBank/DDBJ databases">
        <authorList>
            <person name="Hirooka S."/>
            <person name="Miyagishima S.Y."/>
        </authorList>
    </citation>
    <scope>NUCLEOTIDE SEQUENCE</scope>
    <source>
        <strain evidence="3">NBRC 102759</strain>
    </source>
</reference>
<protein>
    <recommendedName>
        <fullName evidence="2">DM2 domain-containing protein</fullName>
    </recommendedName>
</protein>
<dbReference type="Pfam" id="PF02201">
    <property type="entry name" value="SWIB"/>
    <property type="match status" value="2"/>
</dbReference>
<dbReference type="InterPro" id="IPR003121">
    <property type="entry name" value="SWIB_MDM2_domain"/>
</dbReference>
<comment type="caution">
    <text evidence="3">The sequence shown here is derived from an EMBL/GenBank/DDBJ whole genome shotgun (WGS) entry which is preliminary data.</text>
</comment>